<dbReference type="EMBL" id="MFKF01000344">
    <property type="protein sequence ID" value="OGG46077.1"/>
    <property type="molecule type" value="Genomic_DNA"/>
</dbReference>
<accession>A0A1F6CAX1</accession>
<dbReference type="Proteomes" id="UP000178606">
    <property type="component" value="Unassembled WGS sequence"/>
</dbReference>
<keyword evidence="1" id="KW-0472">Membrane</keyword>
<evidence type="ECO:0000313" key="3">
    <source>
        <dbReference type="Proteomes" id="UP000178606"/>
    </source>
</evidence>
<keyword evidence="1" id="KW-0812">Transmembrane</keyword>
<keyword evidence="1" id="KW-1133">Transmembrane helix</keyword>
<evidence type="ECO:0000313" key="2">
    <source>
        <dbReference type="EMBL" id="OGG46077.1"/>
    </source>
</evidence>
<reference evidence="2 3" key="1">
    <citation type="journal article" date="2016" name="Nat. Commun.">
        <title>Thousands of microbial genomes shed light on interconnected biogeochemical processes in an aquifer system.</title>
        <authorList>
            <person name="Anantharaman K."/>
            <person name="Brown C.T."/>
            <person name="Hug L.A."/>
            <person name="Sharon I."/>
            <person name="Castelle C.J."/>
            <person name="Probst A.J."/>
            <person name="Thomas B.C."/>
            <person name="Singh A."/>
            <person name="Wilkins M.J."/>
            <person name="Karaoz U."/>
            <person name="Brodie E.L."/>
            <person name="Williams K.H."/>
            <person name="Hubbard S.S."/>
            <person name="Banfield J.F."/>
        </authorList>
    </citation>
    <scope>NUCLEOTIDE SEQUENCE [LARGE SCALE GENOMIC DNA]</scope>
    <source>
        <strain evidence="3">RIFCSPLOWO2_12_FULL_64_10</strain>
    </source>
</reference>
<feature type="transmembrane region" description="Helical" evidence="1">
    <location>
        <begin position="39"/>
        <end position="58"/>
    </location>
</feature>
<evidence type="ECO:0000256" key="1">
    <source>
        <dbReference type="SAM" id="Phobius"/>
    </source>
</evidence>
<sequence length="127" mass="14204">MTTRAKMWIGLLASAALFSVWLVFGLLLSSGAVRVSAHIWLLLVVVGLQVSTAAAIFYTASKVTLHRYEVAFEERLWAQVQELNRRIDEMKGIVKQIDDAFRQRSQILTEEVAAAVREALARDSVQS</sequence>
<comment type="caution">
    <text evidence="2">The sequence shown here is derived from an EMBL/GenBank/DDBJ whole genome shotgun (WGS) entry which is preliminary data.</text>
</comment>
<name>A0A1F6CAX1_HANXR</name>
<dbReference type="AlphaFoldDB" id="A0A1F6CAX1"/>
<proteinExistence type="predicted"/>
<organism evidence="2 3">
    <name type="scientific">Handelsmanbacteria sp. (strain RIFCSPLOWO2_12_FULL_64_10)</name>
    <dbReference type="NCBI Taxonomy" id="1817868"/>
    <lineage>
        <taxon>Bacteria</taxon>
        <taxon>Candidatus Handelsmaniibacteriota</taxon>
    </lineage>
</organism>
<gene>
    <name evidence="2" type="ORF">A3F84_03965</name>
</gene>
<protein>
    <submittedName>
        <fullName evidence="2">Uncharacterized protein</fullName>
    </submittedName>
</protein>